<sequence length="410" mass="46230">MEESFKHTISQALTRLQAVTLVCRAWYHTSLLLLYSHVAILSHHQLALFLRTLTNSPSLAALVKSLSILLIRHSSSLTSLGFPAHLLPRLEGNFDAGTQNDTLSVVGRCPSLEAIAFRVPHYIPAPSGRGLLLLTDGMSRLRKLSLHGHAANDFSSEEFPHLEVLTLHWTKFGSRLQIPTCPRLHTLQLLQTYAWSDSKSTHVLIPHTKLPKLRFLHLHHNSFSVSAFRSKIVQAFPHIRTLYLVGPYEECAFRELITFGRLTTLRHLVLGNIDLPDHPLADWMLPHSLRTLTLFVNLDLKMISFKVLLRFLYLNELEIKAGLTSLRTIAVNVHWNYAGGPGDELEELIDIEMESVRDLCEAFGISILFDVASGYLDFLPPREHESQLCILTDPGHWLINHARVNPGTSS</sequence>
<dbReference type="SUPFAM" id="SSF52047">
    <property type="entry name" value="RNI-like"/>
    <property type="match status" value="1"/>
</dbReference>
<dbReference type="AlphaFoldDB" id="A0AAD5UV85"/>
<reference evidence="1" key="1">
    <citation type="submission" date="2022-07" db="EMBL/GenBank/DDBJ databases">
        <title>Genome Sequence of Physisporinus lineatus.</title>
        <authorList>
            <person name="Buettner E."/>
        </authorList>
    </citation>
    <scope>NUCLEOTIDE SEQUENCE</scope>
    <source>
        <strain evidence="1">VT162</strain>
    </source>
</reference>
<proteinExistence type="predicted"/>
<name>A0AAD5UV85_9APHY</name>
<protein>
    <submittedName>
        <fullName evidence="1">Uncharacterized protein</fullName>
    </submittedName>
</protein>
<dbReference type="EMBL" id="JANAWD010000489">
    <property type="protein sequence ID" value="KAJ3478734.1"/>
    <property type="molecule type" value="Genomic_DNA"/>
</dbReference>
<evidence type="ECO:0000313" key="1">
    <source>
        <dbReference type="EMBL" id="KAJ3478734.1"/>
    </source>
</evidence>
<keyword evidence="2" id="KW-1185">Reference proteome</keyword>
<dbReference type="Gene3D" id="3.80.10.10">
    <property type="entry name" value="Ribonuclease Inhibitor"/>
    <property type="match status" value="1"/>
</dbReference>
<dbReference type="Proteomes" id="UP001212997">
    <property type="component" value="Unassembled WGS sequence"/>
</dbReference>
<evidence type="ECO:0000313" key="2">
    <source>
        <dbReference type="Proteomes" id="UP001212997"/>
    </source>
</evidence>
<accession>A0AAD5UV85</accession>
<dbReference type="InterPro" id="IPR032675">
    <property type="entry name" value="LRR_dom_sf"/>
</dbReference>
<comment type="caution">
    <text evidence="1">The sequence shown here is derived from an EMBL/GenBank/DDBJ whole genome shotgun (WGS) entry which is preliminary data.</text>
</comment>
<gene>
    <name evidence="1" type="ORF">NLI96_g9555</name>
</gene>
<organism evidence="1 2">
    <name type="scientific">Meripilus lineatus</name>
    <dbReference type="NCBI Taxonomy" id="2056292"/>
    <lineage>
        <taxon>Eukaryota</taxon>
        <taxon>Fungi</taxon>
        <taxon>Dikarya</taxon>
        <taxon>Basidiomycota</taxon>
        <taxon>Agaricomycotina</taxon>
        <taxon>Agaricomycetes</taxon>
        <taxon>Polyporales</taxon>
        <taxon>Meripilaceae</taxon>
        <taxon>Meripilus</taxon>
    </lineage>
</organism>